<evidence type="ECO:0000259" key="3">
    <source>
        <dbReference type="PROSITE" id="PS50053"/>
    </source>
</evidence>
<reference evidence="5 6" key="1">
    <citation type="journal article" date="2019" name="Nat. Ecol. Evol.">
        <title>Megaphylogeny resolves global patterns of mushroom evolution.</title>
        <authorList>
            <person name="Varga T."/>
            <person name="Krizsan K."/>
            <person name="Foldi C."/>
            <person name="Dima B."/>
            <person name="Sanchez-Garcia M."/>
            <person name="Sanchez-Ramirez S."/>
            <person name="Szollosi G.J."/>
            <person name="Szarkandi J.G."/>
            <person name="Papp V."/>
            <person name="Albert L."/>
            <person name="Andreopoulos W."/>
            <person name="Angelini C."/>
            <person name="Antonin V."/>
            <person name="Barry K.W."/>
            <person name="Bougher N.L."/>
            <person name="Buchanan P."/>
            <person name="Buyck B."/>
            <person name="Bense V."/>
            <person name="Catcheside P."/>
            <person name="Chovatia M."/>
            <person name="Cooper J."/>
            <person name="Damon W."/>
            <person name="Desjardin D."/>
            <person name="Finy P."/>
            <person name="Geml J."/>
            <person name="Haridas S."/>
            <person name="Hughes K."/>
            <person name="Justo A."/>
            <person name="Karasinski D."/>
            <person name="Kautmanova I."/>
            <person name="Kiss B."/>
            <person name="Kocsube S."/>
            <person name="Kotiranta H."/>
            <person name="LaButti K.M."/>
            <person name="Lechner B.E."/>
            <person name="Liimatainen K."/>
            <person name="Lipzen A."/>
            <person name="Lukacs Z."/>
            <person name="Mihaltcheva S."/>
            <person name="Morgado L.N."/>
            <person name="Niskanen T."/>
            <person name="Noordeloos M.E."/>
            <person name="Ohm R.A."/>
            <person name="Ortiz-Santana B."/>
            <person name="Ovrebo C."/>
            <person name="Racz N."/>
            <person name="Riley R."/>
            <person name="Savchenko A."/>
            <person name="Shiryaev A."/>
            <person name="Soop K."/>
            <person name="Spirin V."/>
            <person name="Szebenyi C."/>
            <person name="Tomsovsky M."/>
            <person name="Tulloss R.E."/>
            <person name="Uehling J."/>
            <person name="Grigoriev I.V."/>
            <person name="Vagvolgyi C."/>
            <person name="Papp T."/>
            <person name="Martin F.M."/>
            <person name="Miettinen O."/>
            <person name="Hibbett D.S."/>
            <person name="Nagy L.G."/>
        </authorList>
    </citation>
    <scope>NUCLEOTIDE SEQUENCE [LARGE SCALE GENOMIC DNA]</scope>
    <source>
        <strain evidence="5 6">CBS 962.96</strain>
    </source>
</reference>
<dbReference type="InterPro" id="IPR036533">
    <property type="entry name" value="BAG_dom_sf"/>
</dbReference>
<evidence type="ECO:0008006" key="7">
    <source>
        <dbReference type="Google" id="ProtNLM"/>
    </source>
</evidence>
<name>A0A4S8MI72_DENBC</name>
<feature type="domain" description="BAG" evidence="4">
    <location>
        <begin position="116"/>
        <end position="167"/>
    </location>
</feature>
<feature type="region of interest" description="Disordered" evidence="2">
    <location>
        <begin position="1"/>
        <end position="23"/>
    </location>
</feature>
<dbReference type="PROSITE" id="PS51035">
    <property type="entry name" value="BAG"/>
    <property type="match status" value="1"/>
</dbReference>
<dbReference type="GO" id="GO:0000774">
    <property type="term" value="F:adenyl-nucleotide exchange factor activity"/>
    <property type="evidence" value="ECO:0007669"/>
    <property type="project" value="TreeGrafter"/>
</dbReference>
<dbReference type="GO" id="GO:0051087">
    <property type="term" value="F:protein-folding chaperone binding"/>
    <property type="evidence" value="ECO:0007669"/>
    <property type="project" value="InterPro"/>
</dbReference>
<dbReference type="InterPro" id="IPR003103">
    <property type="entry name" value="BAG_domain"/>
</dbReference>
<dbReference type="SUPFAM" id="SSF63491">
    <property type="entry name" value="BAG domain"/>
    <property type="match status" value="1"/>
</dbReference>
<dbReference type="Pfam" id="PF00240">
    <property type="entry name" value="ubiquitin"/>
    <property type="match status" value="1"/>
</dbReference>
<dbReference type="AlphaFoldDB" id="A0A4S8MI72"/>
<dbReference type="Proteomes" id="UP000297245">
    <property type="component" value="Unassembled WGS sequence"/>
</dbReference>
<sequence>MPLTVKWGKERLSLQPQDPASPLSDLRQTVAEWTHLPPDSFKLIHAGALMKDDSAPLSAYHIRPNSTIAVLASAVMEPSLHKSEQSTISNIHDQLNLLRSTLVPPLEVFKQEPQSDKEHARLSELLLQSLLRLDAVSTDPEWDHARKERKAGVKEVQSYLDQLDAAWRNRKK</sequence>
<dbReference type="Pfam" id="PF02179">
    <property type="entry name" value="BAG"/>
    <property type="match status" value="1"/>
</dbReference>
<dbReference type="InterPro" id="IPR039773">
    <property type="entry name" value="BAG_chaperone_regulator"/>
</dbReference>
<protein>
    <recommendedName>
        <fullName evidence="7">BAG domain-containing protein</fullName>
    </recommendedName>
</protein>
<dbReference type="SUPFAM" id="SSF54236">
    <property type="entry name" value="Ubiquitin-like"/>
    <property type="match status" value="1"/>
</dbReference>
<organism evidence="5 6">
    <name type="scientific">Dendrothele bispora (strain CBS 962.96)</name>
    <dbReference type="NCBI Taxonomy" id="1314807"/>
    <lineage>
        <taxon>Eukaryota</taxon>
        <taxon>Fungi</taxon>
        <taxon>Dikarya</taxon>
        <taxon>Basidiomycota</taxon>
        <taxon>Agaricomycotina</taxon>
        <taxon>Agaricomycetes</taxon>
        <taxon>Agaricomycetidae</taxon>
        <taxon>Agaricales</taxon>
        <taxon>Agaricales incertae sedis</taxon>
        <taxon>Dendrothele</taxon>
    </lineage>
</organism>
<dbReference type="EMBL" id="ML179077">
    <property type="protein sequence ID" value="THV02407.1"/>
    <property type="molecule type" value="Genomic_DNA"/>
</dbReference>
<dbReference type="SMART" id="SM00264">
    <property type="entry name" value="BAG"/>
    <property type="match status" value="1"/>
</dbReference>
<dbReference type="PROSITE" id="PS50053">
    <property type="entry name" value="UBIQUITIN_2"/>
    <property type="match status" value="1"/>
</dbReference>
<dbReference type="GO" id="GO:0005829">
    <property type="term" value="C:cytosol"/>
    <property type="evidence" value="ECO:0007669"/>
    <property type="project" value="TreeGrafter"/>
</dbReference>
<dbReference type="PANTHER" id="PTHR12329">
    <property type="entry name" value="BCL2-ASSOCIATED ATHANOGENE"/>
    <property type="match status" value="1"/>
</dbReference>
<accession>A0A4S8MI72</accession>
<evidence type="ECO:0000259" key="4">
    <source>
        <dbReference type="PROSITE" id="PS51035"/>
    </source>
</evidence>
<dbReference type="InterPro" id="IPR029071">
    <property type="entry name" value="Ubiquitin-like_domsf"/>
</dbReference>
<feature type="domain" description="Ubiquitin-like" evidence="3">
    <location>
        <begin position="1"/>
        <end position="71"/>
    </location>
</feature>
<evidence type="ECO:0000256" key="1">
    <source>
        <dbReference type="ARBA" id="ARBA00023186"/>
    </source>
</evidence>
<dbReference type="Gene3D" id="1.20.58.120">
    <property type="entry name" value="BAG domain"/>
    <property type="match status" value="1"/>
</dbReference>
<proteinExistence type="predicted"/>
<keyword evidence="6" id="KW-1185">Reference proteome</keyword>
<evidence type="ECO:0000313" key="6">
    <source>
        <dbReference type="Proteomes" id="UP000297245"/>
    </source>
</evidence>
<dbReference type="OrthoDB" id="417450at2759"/>
<dbReference type="InterPro" id="IPR000626">
    <property type="entry name" value="Ubiquitin-like_dom"/>
</dbReference>
<evidence type="ECO:0000256" key="2">
    <source>
        <dbReference type="SAM" id="MobiDB-lite"/>
    </source>
</evidence>
<keyword evidence="1" id="KW-0143">Chaperone</keyword>
<evidence type="ECO:0000313" key="5">
    <source>
        <dbReference type="EMBL" id="THV02407.1"/>
    </source>
</evidence>
<dbReference type="GO" id="GO:0016020">
    <property type="term" value="C:membrane"/>
    <property type="evidence" value="ECO:0007669"/>
    <property type="project" value="TreeGrafter"/>
</dbReference>
<gene>
    <name evidence="5" type="ORF">K435DRAFT_653468</name>
</gene>
<dbReference type="GO" id="GO:0050821">
    <property type="term" value="P:protein stabilization"/>
    <property type="evidence" value="ECO:0007669"/>
    <property type="project" value="TreeGrafter"/>
</dbReference>
<dbReference type="GO" id="GO:0005634">
    <property type="term" value="C:nucleus"/>
    <property type="evidence" value="ECO:0007669"/>
    <property type="project" value="TreeGrafter"/>
</dbReference>
<dbReference type="PANTHER" id="PTHR12329:SF16">
    <property type="entry name" value="BAG FAMILY MOLECULAR CHAPERONE REGULATOR 1"/>
    <property type="match status" value="1"/>
</dbReference>
<dbReference type="Gene3D" id="3.10.20.90">
    <property type="entry name" value="Phosphatidylinositol 3-kinase Catalytic Subunit, Chain A, domain 1"/>
    <property type="match status" value="1"/>
</dbReference>
<dbReference type="SMART" id="SM00213">
    <property type="entry name" value="UBQ"/>
    <property type="match status" value="1"/>
</dbReference>